<dbReference type="Pfam" id="PF03797">
    <property type="entry name" value="Autotransporter"/>
    <property type="match status" value="1"/>
</dbReference>
<reference evidence="5" key="1">
    <citation type="submission" date="2009-09" db="EMBL/GenBank/DDBJ databases">
        <title>The complete chromosome of Sebaldella termitidis ATCC 33386.</title>
        <authorList>
            <consortium name="US DOE Joint Genome Institute (JGI-PGF)"/>
            <person name="Lucas S."/>
            <person name="Copeland A."/>
            <person name="Lapidus A."/>
            <person name="Glavina del Rio T."/>
            <person name="Dalin E."/>
            <person name="Tice H."/>
            <person name="Bruce D."/>
            <person name="Goodwin L."/>
            <person name="Pitluck S."/>
            <person name="Kyrpides N."/>
            <person name="Mavromatis K."/>
            <person name="Ivanova N."/>
            <person name="Mikhailova N."/>
            <person name="Sims D."/>
            <person name="Meincke L."/>
            <person name="Brettin T."/>
            <person name="Detter J.C."/>
            <person name="Han C."/>
            <person name="Larimer F."/>
            <person name="Land M."/>
            <person name="Hauser L."/>
            <person name="Markowitz V."/>
            <person name="Cheng J.F."/>
            <person name="Hugenholtz P."/>
            <person name="Woyke T."/>
            <person name="Wu D."/>
            <person name="Eisen J.A."/>
        </authorList>
    </citation>
    <scope>NUCLEOTIDE SEQUENCE [LARGE SCALE GENOMIC DNA]</scope>
    <source>
        <strain evidence="5">ATCC 33386 / NCTC 11300</strain>
    </source>
</reference>
<evidence type="ECO:0000313" key="5">
    <source>
        <dbReference type="Proteomes" id="UP000000845"/>
    </source>
</evidence>
<evidence type="ECO:0000256" key="1">
    <source>
        <dbReference type="SAM" id="MobiDB-lite"/>
    </source>
</evidence>
<proteinExistence type="predicted"/>
<protein>
    <submittedName>
        <fullName evidence="4">Outer membrane autotransporter barrel domain protein</fullName>
    </submittedName>
</protein>
<organism evidence="4 5">
    <name type="scientific">Sebaldella termitidis (strain ATCC 33386 / NCTC 11300)</name>
    <dbReference type="NCBI Taxonomy" id="526218"/>
    <lineage>
        <taxon>Bacteria</taxon>
        <taxon>Fusobacteriati</taxon>
        <taxon>Fusobacteriota</taxon>
        <taxon>Fusobacteriia</taxon>
        <taxon>Fusobacteriales</taxon>
        <taxon>Leptotrichiaceae</taxon>
        <taxon>Sebaldella</taxon>
    </lineage>
</organism>
<name>D1AJA9_SEBTE</name>
<accession>D1AJA9</accession>
<evidence type="ECO:0000313" key="4">
    <source>
        <dbReference type="EMBL" id="ACZ08797.1"/>
    </source>
</evidence>
<dbReference type="Proteomes" id="UP000000845">
    <property type="component" value="Chromosome"/>
</dbReference>
<gene>
    <name evidence="4" type="ordered locus">Sterm_1941</name>
</gene>
<dbReference type="PROSITE" id="PS51208">
    <property type="entry name" value="AUTOTRANSPORTER"/>
    <property type="match status" value="1"/>
</dbReference>
<dbReference type="InterPro" id="IPR005546">
    <property type="entry name" value="Autotransporte_beta"/>
</dbReference>
<feature type="signal peptide" evidence="2">
    <location>
        <begin position="1"/>
        <end position="22"/>
    </location>
</feature>
<feature type="domain" description="Autotransporter" evidence="3">
    <location>
        <begin position="1977"/>
        <end position="2263"/>
    </location>
</feature>
<dbReference type="eggNOG" id="COG3210">
    <property type="taxonomic scope" value="Bacteria"/>
</dbReference>
<dbReference type="eggNOG" id="COG2911">
    <property type="taxonomic scope" value="Bacteria"/>
</dbReference>
<feature type="region of interest" description="Disordered" evidence="1">
    <location>
        <begin position="103"/>
        <end position="123"/>
    </location>
</feature>
<dbReference type="SUPFAM" id="SSF103515">
    <property type="entry name" value="Autotransporter"/>
    <property type="match status" value="1"/>
</dbReference>
<keyword evidence="2" id="KW-0732">Signal</keyword>
<dbReference type="InterPro" id="IPR058034">
    <property type="entry name" value="BigA_beta"/>
</dbReference>
<dbReference type="Pfam" id="PF25783">
    <property type="entry name" value="BigA_beta"/>
    <property type="match status" value="1"/>
</dbReference>
<dbReference type="KEGG" id="str:Sterm_1941"/>
<keyword evidence="5" id="KW-1185">Reference proteome</keyword>
<dbReference type="InterPro" id="IPR036709">
    <property type="entry name" value="Autotransporte_beta_dom_sf"/>
</dbReference>
<dbReference type="eggNOG" id="COG4625">
    <property type="taxonomic scope" value="Bacteria"/>
</dbReference>
<evidence type="ECO:0000256" key="2">
    <source>
        <dbReference type="SAM" id="SignalP"/>
    </source>
</evidence>
<evidence type="ECO:0000259" key="3">
    <source>
        <dbReference type="PROSITE" id="PS51208"/>
    </source>
</evidence>
<dbReference type="EMBL" id="CP001739">
    <property type="protein sequence ID" value="ACZ08797.1"/>
    <property type="molecule type" value="Genomic_DNA"/>
</dbReference>
<dbReference type="SMART" id="SM00869">
    <property type="entry name" value="Autotransporter"/>
    <property type="match status" value="1"/>
</dbReference>
<sequence>MKKYRSALICLLAFNAATFTYSASNVNRNTSENLYNQMTRNIETGKSNDSNYKQIEKILNKKNKEIKDLYLQGDYIVKPEYLEWQIFFSGFYAERRKGDNTLNNADYYSDPDETPTKPINPQPPIDVNIGLAVSVKAIAPRDRRLAITLPNEININPTVINIPVPTASAVIAVNPLQFQPIYPSIPVVSVSTVTPISFNFPGSANSDDQYFLKQSAAIAPISQQNLTGQGTGGTMDVISRSSVLNQDFDIYVQDTHAVGVSGGAAHRLTDNGIQNTSATGLTSSHAAMKLIGGHTVTIDNMDFRMVGVGNKPGDYLMLFHTDAHDDGGEAAKWIINPNTTTKLYGQQLIFYGVQSHKTYTYGADMINYGNIEASADTSVITGGGIESGLTPQQRIIFTTIDANVGNIVYYNRYFNFINENGANITLNGTSDVLANYATPGNTNGGAIFTNNGNVTLNGLNSIGIILNSSVSDFGDSRIVLNNPLVLNGDKSIGIQATNSMINLDNSVIKVNIGTAGNAANSTGNEAGGDASKVENAIGMAVDYSTANPLRMSNYNISLGNAAKNSSGIIVQNGNITLGYDSAAGKTQLISSNGGVQNNLLVAIGSNSSATTEANTTLSLLNGNGQVGIFSSNGAAITNGGTLNASGNGTIGVITNDGTVNNTGNLNISGGVYTDPSNNKMGTVGIAVLDSGAGTASFTSSSGNIQINVNGQESTGLFTDSGLVDITGGNIQASDSAFNLYSKGATGVIRLSGTTLRTGQRSLLFFSEDGGTFDLTNVNATIAGGADSSSRGTAFYYSGNNTPLTKTDLENYFQTTFGGLTGKLTLNMESGSRLFIVDNIIMNLSTAATPLGSLANGPTVIGSNYKTYMMYKGTLIIDQNVNLDSAADPYNTLELATSHINNTSATVTGTQTGQIGMAQENGLDTLGASLPRNQVTLINDAGAFNLSGSNSVGIYASNGEISNINGGNLNLTGNGSIGMYAVNGTKAINDNTSNIVIGTNGIGIYAEGFKQGSSQAFGNGTLDITNNGNITAQSGSGAIGIFLNNNSTGVRGDTKLDISGGNIDVQNSVNGVGVYISGGTLTSTSLTTISVGTNGIGLYAKNSDINLSDITLNLNGDNALGIYFDGVSNFTGAGTFNIDGKNVVLYNMISGGVVNANINLGTVTAGSSYIFGSLIDQVGVYTGDANLASNGSFLIGKNSAAFMTNTSSITVQPGSVNTSAFVLDGQYAMPAGSSAYTGMTADMDGENAGIISVDDYSAGIYGRNGSRLINTGTISVGDYSAAVASSGAGSIAINNGIINLGLRSNALFLKDGVNIENRASGVITGSSDHTIALFADNVSGPIINQGLITLTGDQSAGIYSVGSAVKVINNSGTITVGDSLDAQNPSIGIYTVNPGDQITNNNLTAGNNSMGIYSVGGQITQTGILNIGNTGAGVYVRDGSVNITGTAVLNLGTDKAVGVYAENSAVTNAADMNIGNENFGFVVLDGSFSNTASNITMGTDSIYLVKSGAGTVTNASGTTVSMTGSENSAFYLLNGVNFVNDGTITGTAGTSNVGVHSRSGTVTNNGAINLGASNLVFKTNFDGSYTLDPNGNKIVDIEKSLFTVGVYGTDSTLVNTSTGNITVGAGAVGIAAISGSARNDGNITATGNYSMGMYTERARIVNNGTINVTGDNVIGMAGNGEGSKIENYGTIRVSGTHAIGMYGLSSSEIINGGTIIADGEGAQGIVLGNGSTLNNLVGGTIIINGGVGTGNYGVGAGEVYNTPTIINAGIIKVAEKFTTDGVNVVINVDPSTIKAPTAEDIAAGNYDPSDIGADYLISNSVSIQAPAFDVTSPLQVSGNFAVGTNMEKYKLEDVIIPDSGFAADSASIPVQSKSLTWKAIPVLNSRGNLDVWMEKIPYDNFTNGLWYQDFGRALDEKYFRAEGNALKIYDKLDLLENELDFRHLMASLAGDVYANINQREEDIARTFESSLDLLQNSKNNTKENVKIDVIVGKGENKENTDGVQSYNYTTAGVLALREVERTYRHTFGYSLGYLHTSFEFNDGNNSEEWVDTVQLGVHNKYTADSWKIKNDLTGRVSFHNVDRNIDWGAGSKRSEMNGTYETYSITSDNIIGKEFEIGKKTVITPYGGLRAMYITRPTFDESGLEAVEVKGNDAWSVKPRAGIELKASTPLSPKSEWKLKGTLDLAYEYELADLNEREKARLTAIETDYHDLSKPMDEKGAFRSKASVGVEVENRYGIFLTGEYVVGNDNQDDYRAGVSLKAVF</sequence>
<feature type="chain" id="PRO_5003019863" evidence="2">
    <location>
        <begin position="23"/>
        <end position="2263"/>
    </location>
</feature>
<dbReference type="RefSeq" id="WP_012861391.1">
    <property type="nucleotide sequence ID" value="NC_013517.1"/>
</dbReference>
<dbReference type="HOGENOM" id="CLU_229799_0_0_0"/>
<reference evidence="4 5" key="2">
    <citation type="journal article" date="2010" name="Stand. Genomic Sci.">
        <title>Complete genome sequence of Sebaldella termitidis type strain (NCTC 11300).</title>
        <authorList>
            <person name="Harmon-Smith M."/>
            <person name="Celia L."/>
            <person name="Chertkov O."/>
            <person name="Lapidus A."/>
            <person name="Copeland A."/>
            <person name="Glavina Del Rio T."/>
            <person name="Nolan M."/>
            <person name="Lucas S."/>
            <person name="Tice H."/>
            <person name="Cheng J.F."/>
            <person name="Han C."/>
            <person name="Detter J.C."/>
            <person name="Bruce D."/>
            <person name="Goodwin L."/>
            <person name="Pitluck S."/>
            <person name="Pati A."/>
            <person name="Liolios K."/>
            <person name="Ivanova N."/>
            <person name="Mavromatis K."/>
            <person name="Mikhailova N."/>
            <person name="Chen A."/>
            <person name="Palaniappan K."/>
            <person name="Land M."/>
            <person name="Hauser L."/>
            <person name="Chang Y.J."/>
            <person name="Jeffries C.D."/>
            <person name="Brettin T."/>
            <person name="Goker M."/>
            <person name="Beck B."/>
            <person name="Bristow J."/>
            <person name="Eisen J.A."/>
            <person name="Markowitz V."/>
            <person name="Hugenholtz P."/>
            <person name="Kyrpides N.C."/>
            <person name="Klenk H.P."/>
            <person name="Chen F."/>
        </authorList>
    </citation>
    <scope>NUCLEOTIDE SEQUENCE [LARGE SCALE GENOMIC DNA]</scope>
    <source>
        <strain evidence="5">ATCC 33386 / NCTC 11300</strain>
    </source>
</reference>